<dbReference type="PANTHER" id="PTHR47272">
    <property type="entry name" value="DDE_TNP_1_7 DOMAIN-CONTAINING PROTEIN"/>
    <property type="match status" value="1"/>
</dbReference>
<dbReference type="PANTHER" id="PTHR47272:SF1">
    <property type="entry name" value="PIGGYBAC TRANSPOSABLE ELEMENT-DERIVED PROTEIN 3-LIKE"/>
    <property type="match status" value="1"/>
</dbReference>
<accession>A0A0V1HYP7</accession>
<dbReference type="OrthoDB" id="6152074at2759"/>
<dbReference type="AlphaFoldDB" id="A0A0V1HYP7"/>
<evidence type="ECO:0000313" key="2">
    <source>
        <dbReference type="EMBL" id="KRZ15838.1"/>
    </source>
</evidence>
<organism evidence="2 3">
    <name type="scientific">Trichinella zimbabwensis</name>
    <dbReference type="NCBI Taxonomy" id="268475"/>
    <lineage>
        <taxon>Eukaryota</taxon>
        <taxon>Metazoa</taxon>
        <taxon>Ecdysozoa</taxon>
        <taxon>Nematoda</taxon>
        <taxon>Enoplea</taxon>
        <taxon>Dorylaimia</taxon>
        <taxon>Trichinellida</taxon>
        <taxon>Trichinellidae</taxon>
        <taxon>Trichinella</taxon>
    </lineage>
</organism>
<proteinExistence type="predicted"/>
<comment type="caution">
    <text evidence="2">The sequence shown here is derived from an EMBL/GenBank/DDBJ whole genome shotgun (WGS) entry which is preliminary data.</text>
</comment>
<dbReference type="InterPro" id="IPR029526">
    <property type="entry name" value="PGBD"/>
</dbReference>
<feature type="domain" description="PiggyBac transposable element-derived protein" evidence="1">
    <location>
        <begin position="99"/>
        <end position="206"/>
    </location>
</feature>
<evidence type="ECO:0000259" key="1">
    <source>
        <dbReference type="Pfam" id="PF13843"/>
    </source>
</evidence>
<reference evidence="2 3" key="1">
    <citation type="submission" date="2015-01" db="EMBL/GenBank/DDBJ databases">
        <title>Evolution of Trichinella species and genotypes.</title>
        <authorList>
            <person name="Korhonen P.K."/>
            <person name="Edoardo P."/>
            <person name="Giuseppe L.R."/>
            <person name="Gasser R.B."/>
        </authorList>
    </citation>
    <scope>NUCLEOTIDE SEQUENCE [LARGE SCALE GENOMIC DNA]</scope>
    <source>
        <strain evidence="2">ISS1029</strain>
    </source>
</reference>
<protein>
    <submittedName>
        <fullName evidence="2">PiggyBac transposable element-derived protein 2</fullName>
    </submittedName>
</protein>
<dbReference type="Pfam" id="PF13843">
    <property type="entry name" value="DDE_Tnp_1_7"/>
    <property type="match status" value="2"/>
</dbReference>
<gene>
    <name evidence="2" type="primary">PGBD2</name>
    <name evidence="2" type="ORF">T11_2132</name>
</gene>
<dbReference type="EMBL" id="JYDP01000015">
    <property type="protein sequence ID" value="KRZ15838.1"/>
    <property type="molecule type" value="Genomic_DNA"/>
</dbReference>
<dbReference type="STRING" id="268475.A0A0V1HYP7"/>
<keyword evidence="3" id="KW-1185">Reference proteome</keyword>
<evidence type="ECO:0000313" key="3">
    <source>
        <dbReference type="Proteomes" id="UP000055024"/>
    </source>
</evidence>
<dbReference type="Proteomes" id="UP000055024">
    <property type="component" value="Unassembled WGS sequence"/>
</dbReference>
<sequence>MKIFFTNDMFEMISEQPTLYAIQNRNFSAKFSKYDIEQLTGILMKMGMVQMSRYRLYWAREFRLDSIANRMSPFRFFEVMKYLHSQRLRGCRLMSEQALKVSAQGKTDFRTSKADDITAVSSYDNRRVTLTSTYLSVEPVKMKNRLDRKQRKKMMVSVPSIVDDYNLYLGGVDLSNMLSALYKIGHKSRKWTRRIFYWVIVTAAANG</sequence>
<feature type="domain" description="PiggyBac transposable element-derived protein" evidence="1">
    <location>
        <begin position="4"/>
        <end position="86"/>
    </location>
</feature>
<name>A0A0V1HYP7_9BILA</name>